<protein>
    <submittedName>
        <fullName evidence="2">Uncharacterized protein</fullName>
    </submittedName>
</protein>
<reference evidence="2" key="1">
    <citation type="submission" date="2025-08" db="UniProtKB">
        <authorList>
            <consortium name="Ensembl"/>
        </authorList>
    </citation>
    <scope>IDENTIFICATION</scope>
</reference>
<dbReference type="AlphaFoldDB" id="A0A668SWS9"/>
<organism evidence="2 3">
    <name type="scientific">Oreochromis aureus</name>
    <name type="common">Israeli tilapia</name>
    <name type="synonym">Chromis aureus</name>
    <dbReference type="NCBI Taxonomy" id="47969"/>
    <lineage>
        <taxon>Eukaryota</taxon>
        <taxon>Metazoa</taxon>
        <taxon>Chordata</taxon>
        <taxon>Craniata</taxon>
        <taxon>Vertebrata</taxon>
        <taxon>Euteleostomi</taxon>
        <taxon>Actinopterygii</taxon>
        <taxon>Neopterygii</taxon>
        <taxon>Teleostei</taxon>
        <taxon>Neoteleostei</taxon>
        <taxon>Acanthomorphata</taxon>
        <taxon>Ovalentaria</taxon>
        <taxon>Cichlomorphae</taxon>
        <taxon>Cichliformes</taxon>
        <taxon>Cichlidae</taxon>
        <taxon>African cichlids</taxon>
        <taxon>Pseudocrenilabrinae</taxon>
        <taxon>Oreochromini</taxon>
        <taxon>Oreochromis</taxon>
    </lineage>
</organism>
<dbReference type="Proteomes" id="UP000472276">
    <property type="component" value="Unassembled WGS sequence"/>
</dbReference>
<sequence length="112" mass="13000">MLHHYHWWKKSQITYLEVVRIHMDVGLLDVVHVLHSIFQTTHHSPSVLGYFGVSHNGSTGGQVAKDLEVSLSPGIHNQKPEIKSRNFTFSFISIALSFMDFYTFYIRLKLWV</sequence>
<accession>A0A668SWS9</accession>
<keyword evidence="1" id="KW-0812">Transmembrane</keyword>
<name>A0A668SWS9_OREAU</name>
<dbReference type="OMA" id="YFGVSHN"/>
<evidence type="ECO:0000256" key="1">
    <source>
        <dbReference type="SAM" id="Phobius"/>
    </source>
</evidence>
<reference evidence="2" key="2">
    <citation type="submission" date="2025-09" db="UniProtKB">
        <authorList>
            <consortium name="Ensembl"/>
        </authorList>
    </citation>
    <scope>IDENTIFICATION</scope>
</reference>
<keyword evidence="1" id="KW-1133">Transmembrane helix</keyword>
<dbReference type="Ensembl" id="ENSOABT00000019691.2">
    <property type="protein sequence ID" value="ENSOABP00000019110.2"/>
    <property type="gene ID" value="ENSOABG00000009273.2"/>
</dbReference>
<keyword evidence="3" id="KW-1185">Reference proteome</keyword>
<evidence type="ECO:0000313" key="3">
    <source>
        <dbReference type="Proteomes" id="UP000472276"/>
    </source>
</evidence>
<proteinExistence type="predicted"/>
<feature type="transmembrane region" description="Helical" evidence="1">
    <location>
        <begin position="87"/>
        <end position="106"/>
    </location>
</feature>
<keyword evidence="1" id="KW-0472">Membrane</keyword>
<evidence type="ECO:0000313" key="2">
    <source>
        <dbReference type="Ensembl" id="ENSOABP00000019110.2"/>
    </source>
</evidence>